<evidence type="ECO:0000313" key="3">
    <source>
        <dbReference type="Proteomes" id="UP000886998"/>
    </source>
</evidence>
<sequence length="229" mass="26347">MTISASTSIGYQCSIRLSLLSLLSKRGYGPLAFPEVPCSSLHFDLGFVLVGFSHIGWRGLPRVSKSFAKLSVLFLFRKPLAFEAMFHVENPPPPNEDFDYLSLPEKPEYFLWTTPNIPRGDQMKINYNLISKSFYFEKLKSSDEKDQEIKNSDETTKKKYEKTAQKIRSDVMNTKAVTDVISQLINYIEKSEEAEKKDLCPDEEGHHSRRSEKEMDYLSDEGRRRSLSI</sequence>
<dbReference type="AlphaFoldDB" id="A0A8X6WN41"/>
<protein>
    <submittedName>
        <fullName evidence="2">Uncharacterized protein</fullName>
    </submittedName>
</protein>
<comment type="caution">
    <text evidence="2">The sequence shown here is derived from an EMBL/GenBank/DDBJ whole genome shotgun (WGS) entry which is preliminary data.</text>
</comment>
<gene>
    <name evidence="2" type="ORF">TNIN_451241</name>
</gene>
<name>A0A8X6WN41_9ARAC</name>
<dbReference type="Proteomes" id="UP000886998">
    <property type="component" value="Unassembled WGS sequence"/>
</dbReference>
<dbReference type="OrthoDB" id="10654308at2759"/>
<evidence type="ECO:0000256" key="1">
    <source>
        <dbReference type="SAM" id="MobiDB-lite"/>
    </source>
</evidence>
<evidence type="ECO:0000313" key="2">
    <source>
        <dbReference type="EMBL" id="GFY38139.1"/>
    </source>
</evidence>
<organism evidence="2 3">
    <name type="scientific">Trichonephila inaurata madagascariensis</name>
    <dbReference type="NCBI Taxonomy" id="2747483"/>
    <lineage>
        <taxon>Eukaryota</taxon>
        <taxon>Metazoa</taxon>
        <taxon>Ecdysozoa</taxon>
        <taxon>Arthropoda</taxon>
        <taxon>Chelicerata</taxon>
        <taxon>Arachnida</taxon>
        <taxon>Araneae</taxon>
        <taxon>Araneomorphae</taxon>
        <taxon>Entelegynae</taxon>
        <taxon>Araneoidea</taxon>
        <taxon>Nephilidae</taxon>
        <taxon>Trichonephila</taxon>
        <taxon>Trichonephila inaurata</taxon>
    </lineage>
</organism>
<keyword evidence="3" id="KW-1185">Reference proteome</keyword>
<dbReference type="EMBL" id="BMAV01000672">
    <property type="protein sequence ID" value="GFY38139.1"/>
    <property type="molecule type" value="Genomic_DNA"/>
</dbReference>
<accession>A0A8X6WN41</accession>
<feature type="region of interest" description="Disordered" evidence="1">
    <location>
        <begin position="192"/>
        <end position="229"/>
    </location>
</feature>
<reference evidence="2" key="1">
    <citation type="submission" date="2020-08" db="EMBL/GenBank/DDBJ databases">
        <title>Multicomponent nature underlies the extraordinary mechanical properties of spider dragline silk.</title>
        <authorList>
            <person name="Kono N."/>
            <person name="Nakamura H."/>
            <person name="Mori M."/>
            <person name="Yoshida Y."/>
            <person name="Ohtoshi R."/>
            <person name="Malay A.D."/>
            <person name="Moran D.A.P."/>
            <person name="Tomita M."/>
            <person name="Numata K."/>
            <person name="Arakawa K."/>
        </authorList>
    </citation>
    <scope>NUCLEOTIDE SEQUENCE</scope>
</reference>
<proteinExistence type="predicted"/>